<evidence type="ECO:0000256" key="1">
    <source>
        <dbReference type="SAM" id="MobiDB-lite"/>
    </source>
</evidence>
<dbReference type="Proteomes" id="UP000054166">
    <property type="component" value="Unassembled WGS sequence"/>
</dbReference>
<feature type="compositionally biased region" description="Basic and acidic residues" evidence="1">
    <location>
        <begin position="69"/>
        <end position="110"/>
    </location>
</feature>
<dbReference type="InParanoid" id="A0A0C3G6B9"/>
<evidence type="ECO:0000313" key="3">
    <source>
        <dbReference type="Proteomes" id="UP000054166"/>
    </source>
</evidence>
<feature type="compositionally biased region" description="Polar residues" evidence="1">
    <location>
        <begin position="38"/>
        <end position="54"/>
    </location>
</feature>
<dbReference type="AlphaFoldDB" id="A0A0C3G6B9"/>
<name>A0A0C3G6B9_PILCF</name>
<dbReference type="OrthoDB" id="10683660at2759"/>
<evidence type="ECO:0000313" key="2">
    <source>
        <dbReference type="EMBL" id="KIM91795.1"/>
    </source>
</evidence>
<feature type="compositionally biased region" description="Low complexity" evidence="1">
    <location>
        <begin position="28"/>
        <end position="37"/>
    </location>
</feature>
<reference evidence="3" key="2">
    <citation type="submission" date="2015-01" db="EMBL/GenBank/DDBJ databases">
        <title>Evolutionary Origins and Diversification of the Mycorrhizal Mutualists.</title>
        <authorList>
            <consortium name="DOE Joint Genome Institute"/>
            <consortium name="Mycorrhizal Genomics Consortium"/>
            <person name="Kohler A."/>
            <person name="Kuo A."/>
            <person name="Nagy L.G."/>
            <person name="Floudas D."/>
            <person name="Copeland A."/>
            <person name="Barry K.W."/>
            <person name="Cichocki N."/>
            <person name="Veneault-Fourrey C."/>
            <person name="LaButti K."/>
            <person name="Lindquist E.A."/>
            <person name="Lipzen A."/>
            <person name="Lundell T."/>
            <person name="Morin E."/>
            <person name="Murat C."/>
            <person name="Riley R."/>
            <person name="Ohm R."/>
            <person name="Sun H."/>
            <person name="Tunlid A."/>
            <person name="Henrissat B."/>
            <person name="Grigoriev I.V."/>
            <person name="Hibbett D.S."/>
            <person name="Martin F."/>
        </authorList>
    </citation>
    <scope>NUCLEOTIDE SEQUENCE [LARGE SCALE GENOMIC DNA]</scope>
    <source>
        <strain evidence="3">F 1598</strain>
    </source>
</reference>
<dbReference type="EMBL" id="KN832971">
    <property type="protein sequence ID" value="KIM91795.1"/>
    <property type="molecule type" value="Genomic_DNA"/>
</dbReference>
<feature type="compositionally biased region" description="Pro residues" evidence="1">
    <location>
        <begin position="189"/>
        <end position="231"/>
    </location>
</feature>
<keyword evidence="3" id="KW-1185">Reference proteome</keyword>
<feature type="region of interest" description="Disordered" evidence="1">
    <location>
        <begin position="1"/>
        <end position="127"/>
    </location>
</feature>
<organism evidence="2 3">
    <name type="scientific">Piloderma croceum (strain F 1598)</name>
    <dbReference type="NCBI Taxonomy" id="765440"/>
    <lineage>
        <taxon>Eukaryota</taxon>
        <taxon>Fungi</taxon>
        <taxon>Dikarya</taxon>
        <taxon>Basidiomycota</taxon>
        <taxon>Agaricomycotina</taxon>
        <taxon>Agaricomycetes</taxon>
        <taxon>Agaricomycetidae</taxon>
        <taxon>Atheliales</taxon>
        <taxon>Atheliaceae</taxon>
        <taxon>Piloderma</taxon>
    </lineage>
</organism>
<gene>
    <name evidence="2" type="ORF">PILCRDRAFT_906</name>
</gene>
<accession>A0A0C3G6B9</accession>
<sequence>MAPKSSQKPAPKGNGNIMTFFGGGGGSSQAQAGPSQSHTSQSTASKPSTQSLGTKNVAAILVFDDSNDDMTKQKKIVKDLPSTPERDWTAERECSRLRRLDMTGTDERRNSRSRSGTPTRGGTPVPQPLFQPAANINVGHGHLPAPILDPPTYGDPFRVNAPAEARYVVNLNDDDMPQMWMPFEWQLPPAVPNPDPPPIPQPDPQPDPPPDPPPVLPPDPPPVLQPNPLAQPPAQRVAGARQNRRNLAHQEHPRFPDKMWCTKGKHWVLKTVFGNLLTCNACWATERARAAQL</sequence>
<feature type="region of interest" description="Disordered" evidence="1">
    <location>
        <begin position="186"/>
        <end position="251"/>
    </location>
</feature>
<proteinExistence type="predicted"/>
<reference evidence="2 3" key="1">
    <citation type="submission" date="2014-04" db="EMBL/GenBank/DDBJ databases">
        <authorList>
            <consortium name="DOE Joint Genome Institute"/>
            <person name="Kuo A."/>
            <person name="Tarkka M."/>
            <person name="Buscot F."/>
            <person name="Kohler A."/>
            <person name="Nagy L.G."/>
            <person name="Floudas D."/>
            <person name="Copeland A."/>
            <person name="Barry K.W."/>
            <person name="Cichocki N."/>
            <person name="Veneault-Fourrey C."/>
            <person name="LaButti K."/>
            <person name="Lindquist E.A."/>
            <person name="Lipzen A."/>
            <person name="Lundell T."/>
            <person name="Morin E."/>
            <person name="Murat C."/>
            <person name="Sun H."/>
            <person name="Tunlid A."/>
            <person name="Henrissat B."/>
            <person name="Grigoriev I.V."/>
            <person name="Hibbett D.S."/>
            <person name="Martin F."/>
            <person name="Nordberg H.P."/>
            <person name="Cantor M.N."/>
            <person name="Hua S.X."/>
        </authorList>
    </citation>
    <scope>NUCLEOTIDE SEQUENCE [LARGE SCALE GENOMIC DNA]</scope>
    <source>
        <strain evidence="2 3">F 1598</strain>
    </source>
</reference>
<protein>
    <submittedName>
        <fullName evidence="2">Uncharacterized protein</fullName>
    </submittedName>
</protein>
<dbReference type="HOGENOM" id="CLU_950325_0_0_1"/>